<dbReference type="SUPFAM" id="SSF53955">
    <property type="entry name" value="Lysozyme-like"/>
    <property type="match status" value="1"/>
</dbReference>
<dbReference type="Pfam" id="PF09374">
    <property type="entry name" value="PG_binding_3"/>
    <property type="match status" value="1"/>
</dbReference>
<feature type="domain" description="TtsA-like Glycoside hydrolase family 108" evidence="1">
    <location>
        <begin position="22"/>
        <end position="101"/>
    </location>
</feature>
<dbReference type="InterPro" id="IPR008565">
    <property type="entry name" value="TtsA-like_GH18_dom"/>
</dbReference>
<organism evidence="3 4">
    <name type="scientific">Castellaniella daejeonensis</name>
    <dbReference type="NCBI Taxonomy" id="659013"/>
    <lineage>
        <taxon>Bacteria</taxon>
        <taxon>Pseudomonadati</taxon>
        <taxon>Pseudomonadota</taxon>
        <taxon>Betaproteobacteria</taxon>
        <taxon>Burkholderiales</taxon>
        <taxon>Alcaligenaceae</taxon>
        <taxon>Castellaniella</taxon>
    </lineage>
</organism>
<dbReference type="InterPro" id="IPR018537">
    <property type="entry name" value="Peptidoglycan-bd_3"/>
</dbReference>
<proteinExistence type="predicted"/>
<evidence type="ECO:0000259" key="1">
    <source>
        <dbReference type="Pfam" id="PF05838"/>
    </source>
</evidence>
<evidence type="ECO:0000313" key="4">
    <source>
        <dbReference type="Proteomes" id="UP001501176"/>
    </source>
</evidence>
<dbReference type="CDD" id="cd13926">
    <property type="entry name" value="N-acetylmuramidase_GH108"/>
    <property type="match status" value="1"/>
</dbReference>
<name>A0ABN0U445_9BURK</name>
<evidence type="ECO:0000313" key="3">
    <source>
        <dbReference type="EMBL" id="GAA0238123.1"/>
    </source>
</evidence>
<dbReference type="Proteomes" id="UP001501176">
    <property type="component" value="Unassembled WGS sequence"/>
</dbReference>
<dbReference type="InterPro" id="IPR023346">
    <property type="entry name" value="Lysozyme-like_dom_sf"/>
</dbReference>
<keyword evidence="4" id="KW-1185">Reference proteome</keyword>
<dbReference type="GO" id="GO:0016787">
    <property type="term" value="F:hydrolase activity"/>
    <property type="evidence" value="ECO:0007669"/>
    <property type="project" value="UniProtKB-KW"/>
</dbReference>
<sequence>MLTCAVAPPPPGSVITFDTAFERLIGHEGGYVNHPDDPGGETNWGITKRTAAEDGYTGNMRDLTRDQAKEIYRTAYWGRARCDEFDGAIAFQVFDAAVNHGIGNAIRFLQRAVGVAADGSMGPVTMDAIKRMDVTDVLARFNAARLRFYTSLSTWPSFGRGWANRTAGNLDYSAEDTP</sequence>
<keyword evidence="3" id="KW-0378">Hydrolase</keyword>
<dbReference type="RefSeq" id="WP_343822160.1">
    <property type="nucleotide sequence ID" value="NZ_BAAAFN010000020.1"/>
</dbReference>
<gene>
    <name evidence="3" type="ORF">GCM10009125_28730</name>
</gene>
<evidence type="ECO:0000259" key="2">
    <source>
        <dbReference type="Pfam" id="PF09374"/>
    </source>
</evidence>
<comment type="caution">
    <text evidence="3">The sequence shown here is derived from an EMBL/GenBank/DDBJ whole genome shotgun (WGS) entry which is preliminary data.</text>
</comment>
<dbReference type="Gene3D" id="1.20.141.10">
    <property type="entry name" value="Chitosanase, subunit A, domain 1"/>
    <property type="match status" value="1"/>
</dbReference>
<dbReference type="Pfam" id="PF05838">
    <property type="entry name" value="Glyco_hydro_108"/>
    <property type="match status" value="1"/>
</dbReference>
<feature type="domain" description="Peptidoglycan binding" evidence="2">
    <location>
        <begin position="104"/>
        <end position="166"/>
    </location>
</feature>
<accession>A0ABN0U445</accession>
<dbReference type="EMBL" id="BAAAFN010000020">
    <property type="protein sequence ID" value="GAA0238123.1"/>
    <property type="molecule type" value="Genomic_DNA"/>
</dbReference>
<reference evidence="3 4" key="1">
    <citation type="journal article" date="2019" name="Int. J. Syst. Evol. Microbiol.">
        <title>The Global Catalogue of Microorganisms (GCM) 10K type strain sequencing project: providing services to taxonomists for standard genome sequencing and annotation.</title>
        <authorList>
            <consortium name="The Broad Institute Genomics Platform"/>
            <consortium name="The Broad Institute Genome Sequencing Center for Infectious Disease"/>
            <person name="Wu L."/>
            <person name="Ma J."/>
        </authorList>
    </citation>
    <scope>NUCLEOTIDE SEQUENCE [LARGE SCALE GENOMIC DNA]</scope>
    <source>
        <strain evidence="3 4">JCM 16240</strain>
    </source>
</reference>
<protein>
    <submittedName>
        <fullName evidence="3">Glycosyl hydrolase 108 family protein</fullName>
    </submittedName>
</protein>